<dbReference type="Gene3D" id="3.40.50.150">
    <property type="entry name" value="Vaccinia Virus protein VP39"/>
    <property type="match status" value="1"/>
</dbReference>
<reference evidence="1" key="1">
    <citation type="submission" date="2021-07" db="EMBL/GenBank/DDBJ databases">
        <title>Elsinoe batatas strain:CRI-CJ2 Genome sequencing and assembly.</title>
        <authorList>
            <person name="Huang L."/>
        </authorList>
    </citation>
    <scope>NUCLEOTIDE SEQUENCE</scope>
    <source>
        <strain evidence="1">CRI-CJ2</strain>
    </source>
</reference>
<protein>
    <recommendedName>
        <fullName evidence="3">Methyltransferase domain-containing protein</fullName>
    </recommendedName>
</protein>
<dbReference type="SUPFAM" id="SSF53335">
    <property type="entry name" value="S-adenosyl-L-methionine-dependent methyltransferases"/>
    <property type="match status" value="1"/>
</dbReference>
<dbReference type="OrthoDB" id="8300214at2759"/>
<dbReference type="AlphaFoldDB" id="A0A8K0KV27"/>
<organism evidence="1 2">
    <name type="scientific">Elsinoe batatas</name>
    <dbReference type="NCBI Taxonomy" id="2601811"/>
    <lineage>
        <taxon>Eukaryota</taxon>
        <taxon>Fungi</taxon>
        <taxon>Dikarya</taxon>
        <taxon>Ascomycota</taxon>
        <taxon>Pezizomycotina</taxon>
        <taxon>Dothideomycetes</taxon>
        <taxon>Dothideomycetidae</taxon>
        <taxon>Myriangiales</taxon>
        <taxon>Elsinoaceae</taxon>
        <taxon>Elsinoe</taxon>
    </lineage>
</organism>
<evidence type="ECO:0000313" key="1">
    <source>
        <dbReference type="EMBL" id="KAG8624566.1"/>
    </source>
</evidence>
<dbReference type="InterPro" id="IPR029063">
    <property type="entry name" value="SAM-dependent_MTases_sf"/>
</dbReference>
<proteinExistence type="predicted"/>
<dbReference type="Proteomes" id="UP000809789">
    <property type="component" value="Unassembled WGS sequence"/>
</dbReference>
<evidence type="ECO:0000313" key="2">
    <source>
        <dbReference type="Proteomes" id="UP000809789"/>
    </source>
</evidence>
<dbReference type="EMBL" id="JAESVG020000009">
    <property type="protein sequence ID" value="KAG8624566.1"/>
    <property type="molecule type" value="Genomic_DNA"/>
</dbReference>
<evidence type="ECO:0008006" key="3">
    <source>
        <dbReference type="Google" id="ProtNLM"/>
    </source>
</evidence>
<keyword evidence="2" id="KW-1185">Reference proteome</keyword>
<sequence length="312" mass="34010">MPFSERPSPTLAPLLARKSIDGSPTQISQLNHRLAILESWFASFPYAVHSLSSSNVVEIGCGQGDMTIPLVWAVSQPQSGESSSAQTGSGLGKVIGLDPASLDYGSPFTLGQAQEHISESDLGRHVEWRKEDPVNYFKGDVGDVDYIVLAHSLFYLPSEEYFSELLRVLAKASHRSTESGEELQQDGGTKGTKLLIAEWGMRFTTPAQEAHVLAVKAQSISAIEDGNVRTVLAPARVVVLCEAAGWKVEREDWIKQPDVEDGKWEVGAARTLLGQEGLGDDVRGLLRQMNDAASKHDNIESMDVWTGFFNLS</sequence>
<accession>A0A8K0KV27</accession>
<gene>
    <name evidence="1" type="ORF">KVT40_007633</name>
</gene>
<name>A0A8K0KV27_9PEZI</name>
<comment type="caution">
    <text evidence="1">The sequence shown here is derived from an EMBL/GenBank/DDBJ whole genome shotgun (WGS) entry which is preliminary data.</text>
</comment>